<proteinExistence type="predicted"/>
<evidence type="ECO:0000256" key="1">
    <source>
        <dbReference type="ARBA" id="ARBA00022448"/>
    </source>
</evidence>
<dbReference type="SUPFAM" id="SSF46458">
    <property type="entry name" value="Globin-like"/>
    <property type="match status" value="1"/>
</dbReference>
<evidence type="ECO:0000256" key="4">
    <source>
        <dbReference type="ARBA" id="ARBA00023004"/>
    </source>
</evidence>
<dbReference type="InterPro" id="IPR012292">
    <property type="entry name" value="Globin/Proto"/>
</dbReference>
<evidence type="ECO:0000313" key="6">
    <source>
        <dbReference type="Proteomes" id="UP000036458"/>
    </source>
</evidence>
<dbReference type="KEGG" id="ruf:TH63_10840"/>
<organism evidence="5 6">
    <name type="scientific">Rufibacter radiotolerans</name>
    <dbReference type="NCBI Taxonomy" id="1379910"/>
    <lineage>
        <taxon>Bacteria</taxon>
        <taxon>Pseudomonadati</taxon>
        <taxon>Bacteroidota</taxon>
        <taxon>Cytophagia</taxon>
        <taxon>Cytophagales</taxon>
        <taxon>Hymenobacteraceae</taxon>
        <taxon>Rufibacter</taxon>
    </lineage>
</organism>
<keyword evidence="3" id="KW-0479">Metal-binding</keyword>
<accession>A0A0H4VQ12</accession>
<dbReference type="Proteomes" id="UP000036458">
    <property type="component" value="Chromosome"/>
</dbReference>
<dbReference type="GO" id="GO:0019825">
    <property type="term" value="F:oxygen binding"/>
    <property type="evidence" value="ECO:0007669"/>
    <property type="project" value="InterPro"/>
</dbReference>
<dbReference type="GO" id="GO:0020037">
    <property type="term" value="F:heme binding"/>
    <property type="evidence" value="ECO:0007669"/>
    <property type="project" value="InterPro"/>
</dbReference>
<dbReference type="STRING" id="1379910.TH63_10840"/>
<dbReference type="PATRIC" id="fig|1379910.4.peg.2357"/>
<dbReference type="AlphaFoldDB" id="A0A0H4VQ12"/>
<protein>
    <submittedName>
        <fullName evidence="5">Globin</fullName>
    </submittedName>
</protein>
<dbReference type="Gene3D" id="1.10.490.10">
    <property type="entry name" value="Globins"/>
    <property type="match status" value="1"/>
</dbReference>
<dbReference type="RefSeq" id="WP_048920959.1">
    <property type="nucleotide sequence ID" value="NZ_CP010777.1"/>
</dbReference>
<keyword evidence="2" id="KW-0349">Heme</keyword>
<dbReference type="GO" id="GO:0046872">
    <property type="term" value="F:metal ion binding"/>
    <property type="evidence" value="ECO:0007669"/>
    <property type="project" value="UniProtKB-KW"/>
</dbReference>
<keyword evidence="4" id="KW-0408">Iron</keyword>
<dbReference type="Pfam" id="PF01152">
    <property type="entry name" value="Bac_globin"/>
    <property type="match status" value="1"/>
</dbReference>
<name>A0A0H4VQ12_9BACT</name>
<sequence>MAPKKDITGIEDIKVMVDEFYGLVRQDELLAPIFLYRLNTYWEPHLEKMYTFWNAALFGQRGYTGNPFAKHATMPVDSEHFKRWLSLFNTTIDTYFEGPVAEEAKARGFIMATNFERRIEGMKGADTVTLV</sequence>
<evidence type="ECO:0000256" key="3">
    <source>
        <dbReference type="ARBA" id="ARBA00022723"/>
    </source>
</evidence>
<dbReference type="InterPro" id="IPR001486">
    <property type="entry name" value="Hemoglobin_trunc"/>
</dbReference>
<evidence type="ECO:0000256" key="2">
    <source>
        <dbReference type="ARBA" id="ARBA00022617"/>
    </source>
</evidence>
<reference evidence="5 6" key="1">
    <citation type="submission" date="2015-01" db="EMBL/GenBank/DDBJ databases">
        <title>Rufibacter sp./DG31D/ whole genome sequencing.</title>
        <authorList>
            <person name="Kim M.K."/>
            <person name="Srinivasan S."/>
            <person name="Lee J.-J."/>
        </authorList>
    </citation>
    <scope>NUCLEOTIDE SEQUENCE [LARGE SCALE GENOMIC DNA]</scope>
    <source>
        <strain evidence="5 6">DG31D</strain>
    </source>
</reference>
<dbReference type="EMBL" id="CP010777">
    <property type="protein sequence ID" value="AKQ46022.1"/>
    <property type="molecule type" value="Genomic_DNA"/>
</dbReference>
<dbReference type="OrthoDB" id="25954at2"/>
<keyword evidence="1" id="KW-0813">Transport</keyword>
<evidence type="ECO:0000313" key="5">
    <source>
        <dbReference type="EMBL" id="AKQ46022.1"/>
    </source>
</evidence>
<dbReference type="InterPro" id="IPR009050">
    <property type="entry name" value="Globin-like_sf"/>
</dbReference>
<keyword evidence="6" id="KW-1185">Reference proteome</keyword>
<gene>
    <name evidence="5" type="ORF">TH63_10840</name>
</gene>
<dbReference type="CDD" id="cd08916">
    <property type="entry name" value="TrHb3_P"/>
    <property type="match status" value="1"/>
</dbReference>